<keyword evidence="3" id="KW-1185">Reference proteome</keyword>
<dbReference type="Proteomes" id="UP000031737">
    <property type="component" value="Unassembled WGS sequence"/>
</dbReference>
<dbReference type="AlphaFoldDB" id="A0A061J3W7"/>
<dbReference type="PROSITE" id="PS50096">
    <property type="entry name" value="IQ"/>
    <property type="match status" value="2"/>
</dbReference>
<dbReference type="Pfam" id="PF00612">
    <property type="entry name" value="IQ"/>
    <property type="match status" value="2"/>
</dbReference>
<proteinExistence type="predicted"/>
<accession>A0A061J3W7</accession>
<dbReference type="InterPro" id="IPR000048">
    <property type="entry name" value="IQ_motif_EF-hand-BS"/>
</dbReference>
<dbReference type="SMART" id="SM00015">
    <property type="entry name" value="IQ"/>
    <property type="match status" value="3"/>
</dbReference>
<organism evidence="2 3">
    <name type="scientific">Trypanosoma rangeli SC58</name>
    <dbReference type="NCBI Taxonomy" id="429131"/>
    <lineage>
        <taxon>Eukaryota</taxon>
        <taxon>Discoba</taxon>
        <taxon>Euglenozoa</taxon>
        <taxon>Kinetoplastea</taxon>
        <taxon>Metakinetoplastina</taxon>
        <taxon>Trypanosomatida</taxon>
        <taxon>Trypanosomatidae</taxon>
        <taxon>Trypanosoma</taxon>
        <taxon>Herpetosoma</taxon>
    </lineage>
</organism>
<name>A0A061J3W7_TRYRA</name>
<dbReference type="OrthoDB" id="190375at2759"/>
<feature type="region of interest" description="Disordered" evidence="1">
    <location>
        <begin position="225"/>
        <end position="254"/>
    </location>
</feature>
<evidence type="ECO:0000256" key="1">
    <source>
        <dbReference type="SAM" id="MobiDB-lite"/>
    </source>
</evidence>
<comment type="caution">
    <text evidence="2">The sequence shown here is derived from an EMBL/GenBank/DDBJ whole genome shotgun (WGS) entry which is preliminary data.</text>
</comment>
<gene>
    <name evidence="2" type="ORF">TRSC58_04303</name>
</gene>
<dbReference type="Gene3D" id="1.20.5.190">
    <property type="match status" value="1"/>
</dbReference>
<evidence type="ECO:0000313" key="2">
    <source>
        <dbReference type="EMBL" id="ESL08002.1"/>
    </source>
</evidence>
<dbReference type="EMBL" id="AUPL01004303">
    <property type="protein sequence ID" value="ESL08002.1"/>
    <property type="molecule type" value="Genomic_DNA"/>
</dbReference>
<protein>
    <recommendedName>
        <fullName evidence="4">IQ calmodulin-binding protein</fullName>
    </recommendedName>
</protein>
<dbReference type="VEuPathDB" id="TriTrypDB:TRSC58_04303"/>
<sequence>MSTCSYIQPTPPQLVSSLVGVIADAYALQQVELCAARTIQSAYRMWRQHWAYRVVKKAVVCLQRMYRGHMQRKRAIERREEAEEAHERAVYEYYATRIQACFRGYYVRSRMDNFYARKLYIEETVKASLQVQEMATQLLHEQVERDTETRRLRQEKSYKEATEKLRHLVSTVSVSGIYRRPMVPCLTMSVYGTCVEDDIRQNGGAALRLEHIRNVRRALRTAQKEWRKTGGASDTTKESGFPTDKQVRGEVGAKGQDNVSAFPVCALAPSGP</sequence>
<evidence type="ECO:0008006" key="4">
    <source>
        <dbReference type="Google" id="ProtNLM"/>
    </source>
</evidence>
<evidence type="ECO:0000313" key="3">
    <source>
        <dbReference type="Proteomes" id="UP000031737"/>
    </source>
</evidence>
<reference evidence="2 3" key="1">
    <citation type="submission" date="2013-07" db="EMBL/GenBank/DDBJ databases">
        <authorList>
            <person name="Stoco P.H."/>
            <person name="Wagner G."/>
            <person name="Gerber A."/>
            <person name="Zaha A."/>
            <person name="Thompson C."/>
            <person name="Bartholomeu D.C."/>
            <person name="Luckemeyer D.D."/>
            <person name="Bahia D."/>
            <person name="Loreto E."/>
            <person name="Prestes E.B."/>
            <person name="Lima F.M."/>
            <person name="Rodrigues-Luiz G."/>
            <person name="Vallejo G.A."/>
            <person name="Filho J.F."/>
            <person name="Monteiro K.M."/>
            <person name="Tyler K.M."/>
            <person name="de Almeida L.G."/>
            <person name="Ortiz M.F."/>
            <person name="Siervo M.A."/>
            <person name="de Moraes M.H."/>
            <person name="Cunha O.L."/>
            <person name="Mendonca-Neto R."/>
            <person name="Silva R."/>
            <person name="Teixeira S.M."/>
            <person name="Murta S.M."/>
            <person name="Sincero T.C."/>
            <person name="Mendes T.A."/>
            <person name="Urmenyi T.P."/>
            <person name="Silva V.G."/>
            <person name="da Rocha W.D."/>
            <person name="Andersson B."/>
            <person name="Romanha A.J."/>
            <person name="Steindel M."/>
            <person name="de Vasconcelos A.T."/>
            <person name="Grisard E.C."/>
        </authorList>
    </citation>
    <scope>NUCLEOTIDE SEQUENCE [LARGE SCALE GENOMIC DNA]</scope>
    <source>
        <strain evidence="2 3">SC58</strain>
    </source>
</reference>